<comment type="function">
    <text evidence="5">ATPase subunit of a proteasome-like degradation complex; this subunit has chaperone activity. The binding of ATP and its subsequent hydrolysis by HslU are essential for unfolding of protein substrates subsequently hydrolyzed by HslV. HslU recognizes the N-terminal part of its protein substrates and unfolds these before they are guided to HslV for hydrolysis.</text>
</comment>
<sequence>MTKSTLTPKQIVQELDRYIVGQKNAKKSVAVALRNRYRRSLLDESIRDEIVPKNILMIGPTGVGKTEIARRLAKLVGAPFIKLEATKFTEVGYVGRDVESMVRDLVETSIRMVKAERTEMVKDKAEKLANERLVQLLVPSPARPKTQRNPLEMIFGGQNQSDDDETAADPNVAFRRSEVTKQLAAGELEQEVVEVEIEDNSNSMFDFLAGQGNEQMGMNMQEMLGSLMPKKTKKRKLTVKEARKVLIQEEAQRLIDMDDVIQESINRAEQSGIIFIDEIDKIAGSSRGSGGPDVSREGVQRDILPIVEGSTVITKYGPVKTDYVLFIAAGAFHIAKPSDLIPELQGRFPIRVELSNLTLEDFVLILKEPKNALTKQYTALLQTEGITVEFSDEAINEIAQIAVEVNQSTENIGARRLHTILEKLLEDLSFEAPELNLEHIMINPEYVKSKLTDIVQNRDLSQYIL</sequence>
<dbReference type="InterPro" id="IPR004491">
    <property type="entry name" value="HslU"/>
</dbReference>
<dbReference type="InterPro" id="IPR003593">
    <property type="entry name" value="AAA+_ATPase"/>
</dbReference>
<reference evidence="8 9" key="1">
    <citation type="submission" date="2021-03" db="EMBL/GenBank/DDBJ databases">
        <title>Genomic Encyclopedia of Type Strains, Phase IV (KMG-IV): sequencing the most valuable type-strain genomes for metagenomic binning, comparative biology and taxonomic classification.</title>
        <authorList>
            <person name="Goeker M."/>
        </authorList>
    </citation>
    <scope>NUCLEOTIDE SEQUENCE [LARGE SCALE GENOMIC DNA]</scope>
    <source>
        <strain evidence="8 9">DSM 26048</strain>
    </source>
</reference>
<keyword evidence="8" id="KW-0645">Protease</keyword>
<keyword evidence="8" id="KW-0378">Hydrolase</keyword>
<dbReference type="EMBL" id="JAGGLB010000008">
    <property type="protein sequence ID" value="MBP1991346.1"/>
    <property type="molecule type" value="Genomic_DNA"/>
</dbReference>
<dbReference type="SMART" id="SM01086">
    <property type="entry name" value="ClpB_D2-small"/>
    <property type="match status" value="1"/>
</dbReference>
<dbReference type="Proteomes" id="UP001519287">
    <property type="component" value="Unassembled WGS sequence"/>
</dbReference>
<dbReference type="PANTHER" id="PTHR48102:SF3">
    <property type="entry name" value="ATP-DEPENDENT PROTEASE ATPASE SUBUNIT HSLU"/>
    <property type="match status" value="1"/>
</dbReference>
<evidence type="ECO:0000256" key="5">
    <source>
        <dbReference type="HAMAP-Rule" id="MF_00249"/>
    </source>
</evidence>
<keyword evidence="2 5" id="KW-0547">Nucleotide-binding</keyword>
<evidence type="ECO:0000259" key="7">
    <source>
        <dbReference type="SMART" id="SM01086"/>
    </source>
</evidence>
<feature type="binding site" evidence="5">
    <location>
        <begin position="62"/>
        <end position="67"/>
    </location>
    <ligand>
        <name>ATP</name>
        <dbReference type="ChEBI" id="CHEBI:30616"/>
    </ligand>
</feature>
<feature type="binding site" evidence="5">
    <location>
        <position position="343"/>
    </location>
    <ligand>
        <name>ATP</name>
        <dbReference type="ChEBI" id="CHEBI:30616"/>
    </ligand>
</feature>
<feature type="binding site" evidence="5">
    <location>
        <position position="20"/>
    </location>
    <ligand>
        <name>ATP</name>
        <dbReference type="ChEBI" id="CHEBI:30616"/>
    </ligand>
</feature>
<feature type="binding site" evidence="5">
    <location>
        <position position="415"/>
    </location>
    <ligand>
        <name>ATP</name>
        <dbReference type="ChEBI" id="CHEBI:30616"/>
    </ligand>
</feature>
<accession>A0ABS4IWV6</accession>
<evidence type="ECO:0000256" key="4">
    <source>
        <dbReference type="ARBA" id="ARBA00023186"/>
    </source>
</evidence>
<dbReference type="Gene3D" id="1.10.8.60">
    <property type="match status" value="1"/>
</dbReference>
<evidence type="ECO:0000313" key="8">
    <source>
        <dbReference type="EMBL" id="MBP1991346.1"/>
    </source>
</evidence>
<organism evidence="8 9">
    <name type="scientific">Paenibacillus eucommiae</name>
    <dbReference type="NCBI Taxonomy" id="1355755"/>
    <lineage>
        <taxon>Bacteria</taxon>
        <taxon>Bacillati</taxon>
        <taxon>Bacillota</taxon>
        <taxon>Bacilli</taxon>
        <taxon>Bacillales</taxon>
        <taxon>Paenibacillaceae</taxon>
        <taxon>Paenibacillus</taxon>
    </lineage>
</organism>
<dbReference type="GO" id="GO:0005524">
    <property type="term" value="F:ATP binding"/>
    <property type="evidence" value="ECO:0007669"/>
    <property type="project" value="UniProtKB-KW"/>
</dbReference>
<dbReference type="InterPro" id="IPR027417">
    <property type="entry name" value="P-loop_NTPase"/>
</dbReference>
<name>A0ABS4IWV6_9BACL</name>
<feature type="domain" description="AAA+ ATPase" evidence="6">
    <location>
        <begin position="51"/>
        <end position="354"/>
    </location>
</feature>
<gene>
    <name evidence="5" type="primary">hslU</name>
    <name evidence="8" type="ORF">J2Z66_002953</name>
</gene>
<evidence type="ECO:0000256" key="3">
    <source>
        <dbReference type="ARBA" id="ARBA00022840"/>
    </source>
</evidence>
<feature type="binding site" evidence="5">
    <location>
        <position position="277"/>
    </location>
    <ligand>
        <name>ATP</name>
        <dbReference type="ChEBI" id="CHEBI:30616"/>
    </ligand>
</feature>
<protein>
    <recommendedName>
        <fullName evidence="5">ATP-dependent protease ATPase subunit HslU</fullName>
    </recommendedName>
    <alternativeName>
        <fullName evidence="5">Unfoldase HslU</fullName>
    </alternativeName>
</protein>
<dbReference type="NCBIfam" id="TIGR00390">
    <property type="entry name" value="hslU"/>
    <property type="match status" value="1"/>
</dbReference>
<dbReference type="Pfam" id="PF00004">
    <property type="entry name" value="AAA"/>
    <property type="match status" value="1"/>
</dbReference>
<dbReference type="NCBIfam" id="NF003544">
    <property type="entry name" value="PRK05201.1"/>
    <property type="match status" value="1"/>
</dbReference>
<keyword evidence="9" id="KW-1185">Reference proteome</keyword>
<dbReference type="PANTHER" id="PTHR48102">
    <property type="entry name" value="ATP-DEPENDENT CLP PROTEASE ATP-BINDING SUBUNIT CLPX-LIKE, MITOCHONDRIAL-RELATED"/>
    <property type="match status" value="1"/>
</dbReference>
<dbReference type="Gene3D" id="1.10.8.10">
    <property type="entry name" value="DNA helicase RuvA subunit, C-terminal domain"/>
    <property type="match status" value="2"/>
</dbReference>
<dbReference type="CDD" id="cd19498">
    <property type="entry name" value="RecA-like_HslU"/>
    <property type="match status" value="1"/>
</dbReference>
<dbReference type="HAMAP" id="MF_00249">
    <property type="entry name" value="HslU"/>
    <property type="match status" value="1"/>
</dbReference>
<dbReference type="InterPro" id="IPR050052">
    <property type="entry name" value="ATP-dep_Clp_protease_ClpX"/>
</dbReference>
<evidence type="ECO:0000256" key="1">
    <source>
        <dbReference type="ARBA" id="ARBA00009771"/>
    </source>
</evidence>
<dbReference type="SMART" id="SM00382">
    <property type="entry name" value="AAA"/>
    <property type="match status" value="1"/>
</dbReference>
<dbReference type="RefSeq" id="WP_209972100.1">
    <property type="nucleotide sequence ID" value="NZ_JAGGLB010000008.1"/>
</dbReference>
<dbReference type="InterPro" id="IPR003959">
    <property type="entry name" value="ATPase_AAA_core"/>
</dbReference>
<comment type="subunit">
    <text evidence="5">A double ring-shaped homohexamer of HslV is capped on each side by a ring-shaped HslU homohexamer. The assembly of the HslU/HslV complex is dependent on binding of ATP.</text>
</comment>
<keyword evidence="4 5" id="KW-0143">Chaperone</keyword>
<feature type="domain" description="Clp ATPase C-terminal" evidence="7">
    <location>
        <begin position="357"/>
        <end position="451"/>
    </location>
</feature>
<proteinExistence type="inferred from homology"/>
<dbReference type="GO" id="GO:0008233">
    <property type="term" value="F:peptidase activity"/>
    <property type="evidence" value="ECO:0007669"/>
    <property type="project" value="UniProtKB-KW"/>
</dbReference>
<dbReference type="Gene3D" id="3.40.50.300">
    <property type="entry name" value="P-loop containing nucleotide triphosphate hydrolases"/>
    <property type="match status" value="2"/>
</dbReference>
<dbReference type="InterPro" id="IPR019489">
    <property type="entry name" value="Clp_ATPase_C"/>
</dbReference>
<comment type="subcellular location">
    <subcellularLocation>
        <location evidence="5">Cytoplasm</location>
    </subcellularLocation>
</comment>
<dbReference type="GO" id="GO:0006508">
    <property type="term" value="P:proteolysis"/>
    <property type="evidence" value="ECO:0007669"/>
    <property type="project" value="UniProtKB-KW"/>
</dbReference>
<dbReference type="Pfam" id="PF07724">
    <property type="entry name" value="AAA_2"/>
    <property type="match status" value="1"/>
</dbReference>
<keyword evidence="3 5" id="KW-0067">ATP-binding</keyword>
<evidence type="ECO:0000256" key="2">
    <source>
        <dbReference type="ARBA" id="ARBA00022741"/>
    </source>
</evidence>
<dbReference type="Pfam" id="PF10431">
    <property type="entry name" value="ClpB_D2-small"/>
    <property type="match status" value="1"/>
</dbReference>
<evidence type="ECO:0000313" key="9">
    <source>
        <dbReference type="Proteomes" id="UP001519287"/>
    </source>
</evidence>
<keyword evidence="5" id="KW-0963">Cytoplasm</keyword>
<dbReference type="SUPFAM" id="SSF52540">
    <property type="entry name" value="P-loop containing nucleoside triphosphate hydrolases"/>
    <property type="match status" value="1"/>
</dbReference>
<evidence type="ECO:0000259" key="6">
    <source>
        <dbReference type="SMART" id="SM00382"/>
    </source>
</evidence>
<comment type="caution">
    <text evidence="8">The sequence shown here is derived from an EMBL/GenBank/DDBJ whole genome shotgun (WGS) entry which is preliminary data.</text>
</comment>
<comment type="similarity">
    <text evidence="1 5">Belongs to the ClpX chaperone family. HslU subfamily.</text>
</comment>